<evidence type="ECO:0000256" key="4">
    <source>
        <dbReference type="ARBA" id="ARBA00022475"/>
    </source>
</evidence>
<feature type="transmembrane region" description="Helical" evidence="10">
    <location>
        <begin position="174"/>
        <end position="204"/>
    </location>
</feature>
<evidence type="ECO:0000256" key="8">
    <source>
        <dbReference type="ARBA" id="ARBA00023143"/>
    </source>
</evidence>
<dbReference type="PANTHER" id="PTHR30065:SF8">
    <property type="entry name" value="FLAGELLAR BIOSYNTHETIC PROTEIN FLIR"/>
    <property type="match status" value="1"/>
</dbReference>
<evidence type="ECO:0000256" key="3">
    <source>
        <dbReference type="ARBA" id="ARBA00021717"/>
    </source>
</evidence>
<dbReference type="RefSeq" id="WP_039744228.1">
    <property type="nucleotide sequence ID" value="NZ_CP009788.1"/>
</dbReference>
<proteinExistence type="inferred from homology"/>
<dbReference type="PRINTS" id="PR00953">
    <property type="entry name" value="TYPE3IMRPROT"/>
</dbReference>
<feature type="transmembrane region" description="Helical" evidence="10">
    <location>
        <begin position="14"/>
        <end position="34"/>
    </location>
</feature>
<dbReference type="InterPro" id="IPR006303">
    <property type="entry name" value="FliR"/>
</dbReference>
<keyword evidence="7 10" id="KW-0472">Membrane</keyword>
<keyword evidence="8 10" id="KW-0975">Bacterial flagellum</keyword>
<name>A0A0B5BCD2_9BACT</name>
<dbReference type="NCBIfam" id="TIGR01400">
    <property type="entry name" value="fliR"/>
    <property type="match status" value="1"/>
</dbReference>
<dbReference type="OrthoDB" id="9797790at2"/>
<dbReference type="InterPro" id="IPR002010">
    <property type="entry name" value="T3SS_IM_R"/>
</dbReference>
<comment type="similarity">
    <text evidence="2 10">Belongs to the FliR/MopE/SpaR family.</text>
</comment>
<evidence type="ECO:0000256" key="1">
    <source>
        <dbReference type="ARBA" id="ARBA00002578"/>
    </source>
</evidence>
<dbReference type="AlphaFoldDB" id="A0A0B5BCD2"/>
<organism evidence="11 12">
    <name type="scientific">Geobacter pickeringii</name>
    <dbReference type="NCBI Taxonomy" id="345632"/>
    <lineage>
        <taxon>Bacteria</taxon>
        <taxon>Pseudomonadati</taxon>
        <taxon>Thermodesulfobacteriota</taxon>
        <taxon>Desulfuromonadia</taxon>
        <taxon>Geobacterales</taxon>
        <taxon>Geobacteraceae</taxon>
        <taxon>Geobacter</taxon>
    </lineage>
</organism>
<keyword evidence="11" id="KW-0966">Cell projection</keyword>
<evidence type="ECO:0000256" key="9">
    <source>
        <dbReference type="NCBIfam" id="TIGR01400"/>
    </source>
</evidence>
<feature type="transmembrane region" description="Helical" evidence="10">
    <location>
        <begin position="71"/>
        <end position="98"/>
    </location>
</feature>
<keyword evidence="6 10" id="KW-1133">Transmembrane helix</keyword>
<feature type="transmembrane region" description="Helical" evidence="10">
    <location>
        <begin position="41"/>
        <end position="59"/>
    </location>
</feature>
<dbReference type="GO" id="GO:0005886">
    <property type="term" value="C:plasma membrane"/>
    <property type="evidence" value="ECO:0007669"/>
    <property type="project" value="UniProtKB-SubCell"/>
</dbReference>
<dbReference type="HOGENOM" id="CLU_063626_2_2_7"/>
<protein>
    <recommendedName>
        <fullName evidence="3 9">Flagellar biosynthetic protein FliR</fullName>
    </recommendedName>
</protein>
<feature type="transmembrane region" description="Helical" evidence="10">
    <location>
        <begin position="216"/>
        <end position="240"/>
    </location>
</feature>
<dbReference type="GO" id="GO:0044780">
    <property type="term" value="P:bacterial-type flagellum assembly"/>
    <property type="evidence" value="ECO:0007669"/>
    <property type="project" value="UniProtKB-UniRule"/>
</dbReference>
<dbReference type="GO" id="GO:0009425">
    <property type="term" value="C:bacterial-type flagellum basal body"/>
    <property type="evidence" value="ECO:0007669"/>
    <property type="project" value="UniProtKB-SubCell"/>
</dbReference>
<dbReference type="GO" id="GO:0006605">
    <property type="term" value="P:protein targeting"/>
    <property type="evidence" value="ECO:0007669"/>
    <property type="project" value="UniProtKB-UniRule"/>
</dbReference>
<reference evidence="11 12" key="1">
    <citation type="journal article" date="2015" name="Genome Announc.">
        <title>Complete Genome of Geobacter pickeringii G13T, a Metal-Reducing Isolate from Sedimentary Kaolin Deposits.</title>
        <authorList>
            <person name="Badalamenti J.P."/>
            <person name="Bond D.R."/>
        </authorList>
    </citation>
    <scope>NUCLEOTIDE SEQUENCE [LARGE SCALE GENOMIC DNA]</scope>
    <source>
        <strain evidence="11 12">G13</strain>
    </source>
</reference>
<keyword evidence="5 10" id="KW-0812">Transmembrane</keyword>
<evidence type="ECO:0000313" key="12">
    <source>
        <dbReference type="Proteomes" id="UP000057609"/>
    </source>
</evidence>
<accession>A0A0B5BCD2</accession>
<feature type="transmembrane region" description="Helical" evidence="10">
    <location>
        <begin position="134"/>
        <end position="154"/>
    </location>
</feature>
<evidence type="ECO:0000256" key="5">
    <source>
        <dbReference type="ARBA" id="ARBA00022692"/>
    </source>
</evidence>
<dbReference type="STRING" id="345632.GPICK_14145"/>
<evidence type="ECO:0000256" key="10">
    <source>
        <dbReference type="RuleBase" id="RU362071"/>
    </source>
</evidence>
<evidence type="ECO:0000256" key="6">
    <source>
        <dbReference type="ARBA" id="ARBA00022989"/>
    </source>
</evidence>
<dbReference type="EMBL" id="CP009788">
    <property type="protein sequence ID" value="AJE04338.1"/>
    <property type="molecule type" value="Genomic_DNA"/>
</dbReference>
<evidence type="ECO:0000256" key="2">
    <source>
        <dbReference type="ARBA" id="ARBA00009772"/>
    </source>
</evidence>
<dbReference type="KEGG" id="gpi:GPICK_14145"/>
<dbReference type="Proteomes" id="UP000057609">
    <property type="component" value="Chromosome"/>
</dbReference>
<gene>
    <name evidence="11" type="ORF">GPICK_14145</name>
</gene>
<evidence type="ECO:0000256" key="7">
    <source>
        <dbReference type="ARBA" id="ARBA00023136"/>
    </source>
</evidence>
<comment type="function">
    <text evidence="1 10">Role in flagellar biosynthesis.</text>
</comment>
<dbReference type="PANTHER" id="PTHR30065">
    <property type="entry name" value="FLAGELLAR BIOSYNTHETIC PROTEIN FLIR"/>
    <property type="match status" value="1"/>
</dbReference>
<sequence>MFPLTTPFPTPNDVAFFALVMGRMAGIFSSIPLFGGRRVPMNIRALVVVAMTFVCYPIVRMKAPELPGDMLGLGILVVRETLVGISLGLLSLIVFAAVEFCGQIVGVQIGLSMVTEFDPSQGGQQSIISIFQEMMATLLFITLGVHHVFIAALVESFSVLPLGSWHMSDGLMKFLIVTLGQVFILAVKLAAPVMVALLATSVVLGIMARSFPQMNVFFVSMPLNIGIGFIILSLSLYFFLHSVQGAFDTLGPQLKTIMKLMGTG</sequence>
<keyword evidence="4 10" id="KW-1003">Cell membrane</keyword>
<dbReference type="Pfam" id="PF01311">
    <property type="entry name" value="Bac_export_1"/>
    <property type="match status" value="1"/>
</dbReference>
<comment type="subcellular location">
    <subcellularLocation>
        <location evidence="10">Cell membrane</location>
        <topology evidence="10">Multi-pass membrane protein</topology>
    </subcellularLocation>
    <subcellularLocation>
        <location evidence="10">Bacterial flagellum basal body</location>
    </subcellularLocation>
</comment>
<keyword evidence="11" id="KW-0969">Cilium</keyword>
<keyword evidence="12" id="KW-1185">Reference proteome</keyword>
<evidence type="ECO:0000313" key="11">
    <source>
        <dbReference type="EMBL" id="AJE04338.1"/>
    </source>
</evidence>
<keyword evidence="11" id="KW-0282">Flagellum</keyword>